<dbReference type="HOGENOM" id="CLU_2794926_0_0_1"/>
<dbReference type="Proteomes" id="UP000054018">
    <property type="component" value="Unassembled WGS sequence"/>
</dbReference>
<gene>
    <name evidence="2" type="ORF">PISMIDRAFT_672965</name>
</gene>
<organism evidence="2 3">
    <name type="scientific">Pisolithus microcarpus 441</name>
    <dbReference type="NCBI Taxonomy" id="765257"/>
    <lineage>
        <taxon>Eukaryota</taxon>
        <taxon>Fungi</taxon>
        <taxon>Dikarya</taxon>
        <taxon>Basidiomycota</taxon>
        <taxon>Agaricomycotina</taxon>
        <taxon>Agaricomycetes</taxon>
        <taxon>Agaricomycetidae</taxon>
        <taxon>Boletales</taxon>
        <taxon>Sclerodermatineae</taxon>
        <taxon>Pisolithaceae</taxon>
        <taxon>Pisolithus</taxon>
    </lineage>
</organism>
<dbReference type="EMBL" id="KN833691">
    <property type="protein sequence ID" value="KIK28775.1"/>
    <property type="molecule type" value="Genomic_DNA"/>
</dbReference>
<evidence type="ECO:0000313" key="3">
    <source>
        <dbReference type="Proteomes" id="UP000054018"/>
    </source>
</evidence>
<reference evidence="3" key="2">
    <citation type="submission" date="2015-01" db="EMBL/GenBank/DDBJ databases">
        <title>Evolutionary Origins and Diversification of the Mycorrhizal Mutualists.</title>
        <authorList>
            <consortium name="DOE Joint Genome Institute"/>
            <consortium name="Mycorrhizal Genomics Consortium"/>
            <person name="Kohler A."/>
            <person name="Kuo A."/>
            <person name="Nagy L.G."/>
            <person name="Floudas D."/>
            <person name="Copeland A."/>
            <person name="Barry K.W."/>
            <person name="Cichocki N."/>
            <person name="Veneault-Fourrey C."/>
            <person name="LaButti K."/>
            <person name="Lindquist E.A."/>
            <person name="Lipzen A."/>
            <person name="Lundell T."/>
            <person name="Morin E."/>
            <person name="Murat C."/>
            <person name="Riley R."/>
            <person name="Ohm R."/>
            <person name="Sun H."/>
            <person name="Tunlid A."/>
            <person name="Henrissat B."/>
            <person name="Grigoriev I.V."/>
            <person name="Hibbett D.S."/>
            <person name="Martin F."/>
        </authorList>
    </citation>
    <scope>NUCLEOTIDE SEQUENCE [LARGE SCALE GENOMIC DNA]</scope>
    <source>
        <strain evidence="3">441</strain>
    </source>
</reference>
<evidence type="ECO:0000313" key="2">
    <source>
        <dbReference type="EMBL" id="KIK28775.1"/>
    </source>
</evidence>
<accession>A0A0C9YUQ6</accession>
<name>A0A0C9YUQ6_9AGAM</name>
<feature type="region of interest" description="Disordered" evidence="1">
    <location>
        <begin position="29"/>
        <end position="68"/>
    </location>
</feature>
<feature type="compositionally biased region" description="Polar residues" evidence="1">
    <location>
        <begin position="47"/>
        <end position="58"/>
    </location>
</feature>
<proteinExistence type="predicted"/>
<evidence type="ECO:0000256" key="1">
    <source>
        <dbReference type="SAM" id="MobiDB-lite"/>
    </source>
</evidence>
<sequence>MATNNGIHIVYTNITTTNVSTQASRDLLSTRHTEDTEGQALAKGDEQMQQNSKRSNVLNLPATAAHGW</sequence>
<protein>
    <submittedName>
        <fullName evidence="2">Uncharacterized protein</fullName>
    </submittedName>
</protein>
<keyword evidence="3" id="KW-1185">Reference proteome</keyword>
<reference evidence="2 3" key="1">
    <citation type="submission" date="2014-04" db="EMBL/GenBank/DDBJ databases">
        <authorList>
            <consortium name="DOE Joint Genome Institute"/>
            <person name="Kuo A."/>
            <person name="Kohler A."/>
            <person name="Costa M.D."/>
            <person name="Nagy L.G."/>
            <person name="Floudas D."/>
            <person name="Copeland A."/>
            <person name="Barry K.W."/>
            <person name="Cichocki N."/>
            <person name="Veneault-Fourrey C."/>
            <person name="LaButti K."/>
            <person name="Lindquist E.A."/>
            <person name="Lipzen A."/>
            <person name="Lundell T."/>
            <person name="Morin E."/>
            <person name="Murat C."/>
            <person name="Sun H."/>
            <person name="Tunlid A."/>
            <person name="Henrissat B."/>
            <person name="Grigoriev I.V."/>
            <person name="Hibbett D.S."/>
            <person name="Martin F."/>
            <person name="Nordberg H.P."/>
            <person name="Cantor M.N."/>
            <person name="Hua S.X."/>
        </authorList>
    </citation>
    <scope>NUCLEOTIDE SEQUENCE [LARGE SCALE GENOMIC DNA]</scope>
    <source>
        <strain evidence="2 3">441</strain>
    </source>
</reference>
<dbReference type="AlphaFoldDB" id="A0A0C9YUQ6"/>